<dbReference type="Pfam" id="PF09507">
    <property type="entry name" value="CDC27"/>
    <property type="match status" value="1"/>
</dbReference>
<feature type="compositionally biased region" description="Basic and acidic residues" evidence="8">
    <location>
        <begin position="257"/>
        <end position="269"/>
    </location>
</feature>
<keyword evidence="3" id="KW-0808">Transferase</keyword>
<dbReference type="CDD" id="cd05168">
    <property type="entry name" value="PI4Kc_III_beta"/>
    <property type="match status" value="1"/>
</dbReference>
<feature type="domain" description="PI3K/PI4K catalytic" evidence="9">
    <location>
        <begin position="720"/>
        <end position="1001"/>
    </location>
</feature>
<evidence type="ECO:0000256" key="2">
    <source>
        <dbReference type="ARBA" id="ARBA00012169"/>
    </source>
</evidence>
<dbReference type="PROSITE" id="PS00915">
    <property type="entry name" value="PI3_4_KINASE_1"/>
    <property type="match status" value="1"/>
</dbReference>
<dbReference type="InterPro" id="IPR000403">
    <property type="entry name" value="PI3/4_kinase_cat_dom"/>
</dbReference>
<evidence type="ECO:0000259" key="10">
    <source>
        <dbReference type="PROSITE" id="PS51545"/>
    </source>
</evidence>
<dbReference type="PANTHER" id="PTHR10048">
    <property type="entry name" value="PHOSPHATIDYLINOSITOL KINASE"/>
    <property type="match status" value="1"/>
</dbReference>
<dbReference type="GO" id="GO:0006260">
    <property type="term" value="P:DNA replication"/>
    <property type="evidence" value="ECO:0007669"/>
    <property type="project" value="InterPro"/>
</dbReference>
<dbReference type="InterPro" id="IPR015433">
    <property type="entry name" value="PI3/4_kinase"/>
</dbReference>
<feature type="compositionally biased region" description="Acidic residues" evidence="8">
    <location>
        <begin position="1321"/>
        <end position="1330"/>
    </location>
</feature>
<feature type="region of interest" description="Disordered" evidence="8">
    <location>
        <begin position="200"/>
        <end position="283"/>
    </location>
</feature>
<dbReference type="InterPro" id="IPR011009">
    <property type="entry name" value="Kinase-like_dom_sf"/>
</dbReference>
<feature type="compositionally biased region" description="Polar residues" evidence="8">
    <location>
        <begin position="1244"/>
        <end position="1259"/>
    </location>
</feature>
<comment type="subcellular location">
    <subcellularLocation>
        <location evidence="1">Mitochondrion outer membrane</location>
        <topology evidence="1">Peripheral membrane protein</topology>
    </subcellularLocation>
    <subcellularLocation>
        <location evidence="6">Rough endoplasmic reticulum membrane</location>
        <topology evidence="6">Peripheral membrane protein</topology>
    </subcellularLocation>
</comment>
<feature type="region of interest" description="Disordered" evidence="8">
    <location>
        <begin position="704"/>
        <end position="723"/>
    </location>
</feature>
<dbReference type="InterPro" id="IPR057754">
    <property type="entry name" value="PI4-kinase_beta/PIK1_cat"/>
</dbReference>
<dbReference type="InterPro" id="IPR019038">
    <property type="entry name" value="POLD3"/>
</dbReference>
<feature type="compositionally biased region" description="Basic and acidic residues" evidence="8">
    <location>
        <begin position="1295"/>
        <end position="1304"/>
    </location>
</feature>
<feature type="region of interest" description="Disordered" evidence="8">
    <location>
        <begin position="1271"/>
        <end position="1378"/>
    </location>
</feature>
<dbReference type="InterPro" id="IPR001263">
    <property type="entry name" value="PI3K_accessory_dom"/>
</dbReference>
<dbReference type="GO" id="GO:0004430">
    <property type="term" value="F:1-phosphatidylinositol 4-kinase activity"/>
    <property type="evidence" value="ECO:0007669"/>
    <property type="project" value="UniProtKB-EC"/>
</dbReference>
<feature type="region of interest" description="Disordered" evidence="8">
    <location>
        <begin position="1237"/>
        <end position="1259"/>
    </location>
</feature>
<dbReference type="EC" id="2.7.1.67" evidence="2"/>
<dbReference type="GO" id="GO:0048015">
    <property type="term" value="P:phosphatidylinositol-mediated signaling"/>
    <property type="evidence" value="ECO:0007669"/>
    <property type="project" value="TreeGrafter"/>
</dbReference>
<dbReference type="InterPro" id="IPR049160">
    <property type="entry name" value="PI4KB-PIK1_PIK"/>
</dbReference>
<evidence type="ECO:0000256" key="4">
    <source>
        <dbReference type="ARBA" id="ARBA00022777"/>
    </source>
</evidence>
<dbReference type="FunFam" id="1.10.1070.11:FF:000016">
    <property type="entry name" value="PIK1p Phosphatidylinositol 4-kinase"/>
    <property type="match status" value="1"/>
</dbReference>
<comment type="catalytic activity">
    <reaction evidence="5">
        <text>a 1,2-diacyl-sn-glycero-3-phospho-(1D-myo-inositol) + ATP = a 1,2-diacyl-sn-glycero-3-phospho-(1D-myo-inositol 4-phosphate) + ADP + H(+)</text>
        <dbReference type="Rhea" id="RHEA:19877"/>
        <dbReference type="ChEBI" id="CHEBI:15378"/>
        <dbReference type="ChEBI" id="CHEBI:30616"/>
        <dbReference type="ChEBI" id="CHEBI:57880"/>
        <dbReference type="ChEBI" id="CHEBI:58178"/>
        <dbReference type="ChEBI" id="CHEBI:456216"/>
        <dbReference type="EC" id="2.7.1.67"/>
    </reaction>
    <physiologicalReaction direction="left-to-right" evidence="5">
        <dbReference type="Rhea" id="RHEA:19878"/>
    </physiologicalReaction>
</comment>
<evidence type="ECO:0000256" key="6">
    <source>
        <dbReference type="ARBA" id="ARBA00037860"/>
    </source>
</evidence>
<name>A0A9J2PAB8_ASCLU</name>
<feature type="domain" description="PIK helical" evidence="10">
    <location>
        <begin position="227"/>
        <end position="414"/>
    </location>
</feature>
<evidence type="ECO:0000256" key="8">
    <source>
        <dbReference type="SAM" id="MobiDB-lite"/>
    </source>
</evidence>
<dbReference type="InterPro" id="IPR018936">
    <property type="entry name" value="PI3/4_kinase_CS"/>
</dbReference>
<keyword evidence="11" id="KW-1185">Reference proteome</keyword>
<evidence type="ECO:0000313" key="11">
    <source>
        <dbReference type="Proteomes" id="UP000036681"/>
    </source>
</evidence>
<evidence type="ECO:0000256" key="1">
    <source>
        <dbReference type="ARBA" id="ARBA00004450"/>
    </source>
</evidence>
<dbReference type="Gene3D" id="3.30.1010.10">
    <property type="entry name" value="Phosphatidylinositol 3-kinase Catalytic Subunit, Chain A, domain 4"/>
    <property type="match status" value="1"/>
</dbReference>
<evidence type="ECO:0000256" key="7">
    <source>
        <dbReference type="ARBA" id="ARBA00039877"/>
    </source>
</evidence>
<evidence type="ECO:0000259" key="9">
    <source>
        <dbReference type="PROSITE" id="PS50290"/>
    </source>
</evidence>
<dbReference type="PANTHER" id="PTHR10048:SF22">
    <property type="entry name" value="PHOSPHATIDYLINOSITOL 4-KINASE BETA"/>
    <property type="match status" value="1"/>
</dbReference>
<sequence>MGLSSSWRESRRDEVGMSRGVELDFLENENFQCVYDILGVFLKTGCILRDAFNLTSEEASQSSQPRQLSFNGLLTFGKTSFDLPTTRLPLVTSTRSLQLDGSDASAPTSELVSLPFFITTALLICLILYNISGVGRSLIVFNCSSDVLRFHNNVDTWRILWVILPFLVEEAAGAGEPFIRRYTCFCRMRCTVAFSIGETSPGVADEDASSCSTLGSRTAGDGQAADGDDGFDATHEGNHVREDHGEYNGCASSQMTRRTEEKVQERSTSEEADDERSDDSGRRKEKLKLERVSSFGRNPNSWLLRLFESKLFDVVIAMQYLSSSKEPGVLHYLGNKLFDFPVESVDFYVPQLVNLYINMREVADVIYPYMVKRCRESVEFSLECCWLLEAYGVDAMRKQKRKAHGYRLRRLILNEFRNELEPGESAITAPPAPLFRASSVRAHSRSRSEATVRGLDATNESATKLVGNNGELRRSGSVFNTSTLTSFGDLTTGRAFDNGCVCFDDTMVDNAKEAMKMECKCGAQRIRPEQEFVKALMNVGNRLKEIPLKEDKSRHLVNELIMINLNLPARVWLPLYADTVRHVVLRIPHSAGCVLNSKDKAPYCLYVEVLEVDDVRTSFVPHRISDIEAAEFQRKERQGSANSLNSPSLTDDSQTPPSSVAATSVDSVSRFSEERSPLADPAERIISAAEIRKRLTNWVKKPRKQLRHVPDDPSASEMSEPWEEKQARIREASPYGRNPKWRLLPVIVKTGDDLRQELLAYQLLTTLKNIWIEEKVPLYLRPYKIVVCSQNSGMIEPILNASSLHQIKKNLTISANEQLDPERRLPPTLLTHFLESFGPSNCESFLIAQQNFVQSCAGYSLACYFLQVKDRHNGNILLDSEGHLIHIDFGFILSISPRNLGFETSPFKLTQEIVDVMGGVGSDMFKYYKILLLQGLIAARKHHDRIVNIVEIMLAGSQLPCFRGGANTVRSLRERFHMNCTESQLQALVDTMVENSLGAITTRLYDNFQYYTNVVLEYFCIVQHCDEVTEGNPACRSVARRITEVVSIHRAVDWFGEMVMGRRDILETVLFDSELIVTIGYLSRHADIPIDDAKELVVDVVGIFRELETFYKQNKDKANVHAVYLLSGEMNDEHCDGDQRCNKPPRCRRVQLVREKNLEAIKHKYRTVDTCEIFCLHSKPIKSLYSMYNVDCIDDDEFVHTDHERNWINCPAAQVKRAEMLKENRESAELLEEAAKKSERIASSVRTSQPTTSKSVVQKNVKNDISTLFAKAAAKTERPTPKKSPRKSPFATPTGEEKAAERKGATSTDVQKRRARRIFVDNEDNEEEEKNLEALTNEKKTTVSSQRSDDDSEKRNKREIKNIKEAETKESKKGRKKGSLALCGSIALKAPLLLLTTAVGETELALSGMLAAQEDLFSDGGSSPERMEFTENVEEEKEEVILSPPKRLRRSPQEDLFSDGGSSPERVEFAENVEEEKEEVTLSPPKRLRRSPHKLTPSCSAKKTKEVNEEGPSSKKPTRKQYVTESFVDEDGYLVTKQVLKEVDVEPADETKALHSAVQEPLTAVRSQNVVSMDKPNEKTRAASKRTPHGQSKISSFFKKQ</sequence>
<dbReference type="InterPro" id="IPR036940">
    <property type="entry name" value="PI3/4_kinase_cat_sf"/>
</dbReference>
<dbReference type="PROSITE" id="PS51545">
    <property type="entry name" value="PIK_HELICAL"/>
    <property type="match status" value="1"/>
</dbReference>
<evidence type="ECO:0000256" key="3">
    <source>
        <dbReference type="ARBA" id="ARBA00022679"/>
    </source>
</evidence>
<organism evidence="11 12">
    <name type="scientific">Ascaris lumbricoides</name>
    <name type="common">Giant roundworm</name>
    <dbReference type="NCBI Taxonomy" id="6252"/>
    <lineage>
        <taxon>Eukaryota</taxon>
        <taxon>Metazoa</taxon>
        <taxon>Ecdysozoa</taxon>
        <taxon>Nematoda</taxon>
        <taxon>Chromadorea</taxon>
        <taxon>Rhabditida</taxon>
        <taxon>Spirurina</taxon>
        <taxon>Ascaridomorpha</taxon>
        <taxon>Ascaridoidea</taxon>
        <taxon>Ascarididae</taxon>
        <taxon>Ascaris</taxon>
    </lineage>
</organism>
<feature type="compositionally biased region" description="Polar residues" evidence="8">
    <location>
        <begin position="639"/>
        <end position="657"/>
    </location>
</feature>
<dbReference type="SUPFAM" id="SSF56112">
    <property type="entry name" value="Protein kinase-like (PK-like)"/>
    <property type="match status" value="1"/>
</dbReference>
<keyword evidence="4" id="KW-0418">Kinase</keyword>
<feature type="compositionally biased region" description="Low complexity" evidence="8">
    <location>
        <begin position="658"/>
        <end position="669"/>
    </location>
</feature>
<dbReference type="Pfam" id="PF00454">
    <property type="entry name" value="PI3_PI4_kinase"/>
    <property type="match status" value="1"/>
</dbReference>
<reference evidence="12" key="1">
    <citation type="submission" date="2023-03" db="UniProtKB">
        <authorList>
            <consortium name="WormBaseParasite"/>
        </authorList>
    </citation>
    <scope>IDENTIFICATION</scope>
</reference>
<feature type="region of interest" description="Disordered" evidence="8">
    <location>
        <begin position="1417"/>
        <end position="1523"/>
    </location>
</feature>
<dbReference type="WBParaSite" id="ALUE_0000634801-mRNA-1">
    <property type="protein sequence ID" value="ALUE_0000634801-mRNA-1"/>
    <property type="gene ID" value="ALUE_0000634801"/>
</dbReference>
<feature type="region of interest" description="Disordered" evidence="8">
    <location>
        <begin position="1564"/>
        <end position="1601"/>
    </location>
</feature>
<evidence type="ECO:0000256" key="5">
    <source>
        <dbReference type="ARBA" id="ARBA00036767"/>
    </source>
</evidence>
<feature type="compositionally biased region" description="Basic and acidic residues" evidence="8">
    <location>
        <begin position="232"/>
        <end position="246"/>
    </location>
</feature>
<proteinExistence type="predicted"/>
<dbReference type="GO" id="GO:0030867">
    <property type="term" value="C:rough endoplasmic reticulum membrane"/>
    <property type="evidence" value="ECO:0007669"/>
    <property type="project" value="UniProtKB-SubCell"/>
</dbReference>
<dbReference type="Pfam" id="PF21245">
    <property type="entry name" value="PI4KB-PIK1_PIK"/>
    <property type="match status" value="1"/>
</dbReference>
<dbReference type="GO" id="GO:0046854">
    <property type="term" value="P:phosphatidylinositol phosphate biosynthetic process"/>
    <property type="evidence" value="ECO:0007669"/>
    <property type="project" value="InterPro"/>
</dbReference>
<dbReference type="Gene3D" id="1.10.1070.11">
    <property type="entry name" value="Phosphatidylinositol 3-/4-kinase, catalytic domain"/>
    <property type="match status" value="1"/>
</dbReference>
<dbReference type="GO" id="GO:0043625">
    <property type="term" value="C:delta DNA polymerase complex"/>
    <property type="evidence" value="ECO:0007669"/>
    <property type="project" value="InterPro"/>
</dbReference>
<dbReference type="GO" id="GO:0005741">
    <property type="term" value="C:mitochondrial outer membrane"/>
    <property type="evidence" value="ECO:0007669"/>
    <property type="project" value="UniProtKB-SubCell"/>
</dbReference>
<dbReference type="SMART" id="SM00146">
    <property type="entry name" value="PI3Kc"/>
    <property type="match status" value="1"/>
</dbReference>
<protein>
    <recommendedName>
        <fullName evidence="7">Phosphatidylinositol 4-kinase beta</fullName>
        <ecNumber evidence="2">2.7.1.67</ecNumber>
    </recommendedName>
</protein>
<evidence type="ECO:0000313" key="12">
    <source>
        <dbReference type="WBParaSite" id="ALUE_0000634801-mRNA-1"/>
    </source>
</evidence>
<dbReference type="PROSITE" id="PS50290">
    <property type="entry name" value="PI3_4_KINASE_3"/>
    <property type="match status" value="1"/>
</dbReference>
<accession>A0A9J2PAB8</accession>
<dbReference type="InterPro" id="IPR041913">
    <property type="entry name" value="POLD3_sf"/>
</dbReference>
<dbReference type="Gene3D" id="3.90.1030.20">
    <property type="entry name" value="DNA polymerase delta, p66 (Cdc27) subunit, wHTH domain"/>
    <property type="match status" value="1"/>
</dbReference>
<feature type="region of interest" description="Disordered" evidence="8">
    <location>
        <begin position="633"/>
        <end position="675"/>
    </location>
</feature>
<dbReference type="Proteomes" id="UP000036681">
    <property type="component" value="Unplaced"/>
</dbReference>
<feature type="compositionally biased region" description="Basic and acidic residues" evidence="8">
    <location>
        <begin position="1336"/>
        <end position="1371"/>
    </location>
</feature>